<proteinExistence type="predicted"/>
<dbReference type="EMBL" id="CP010836">
    <property type="protein sequence ID" value="AJP72282.1"/>
    <property type="molecule type" value="Genomic_DNA"/>
</dbReference>
<sequence>MGIVTLPRESVVAAVAEIEAAAGYAHPANDGAHRLGWWIAEDSMPVVRAVRIAAAIETGTAFVERLLLGGVVPEAFEATAIAEVTKGAVQPGDWWRGGPLRWCEQPLPRPEGH</sequence>
<reference evidence="1 2" key="2">
    <citation type="submission" date="2015-02" db="EMBL/GenBank/DDBJ databases">
        <title>The complete genome of Sphingomonas hengshuiensis sp. WHSC-8 isolated from soil of Hengshui Lake.</title>
        <authorList>
            <person name="Wei S."/>
            <person name="Guo J."/>
            <person name="Su C."/>
            <person name="Wu R."/>
            <person name="Zhang Z."/>
            <person name="Liang K."/>
            <person name="Li H."/>
            <person name="Wang T."/>
            <person name="Liu H."/>
            <person name="Zhang C."/>
            <person name="Li Z."/>
            <person name="Wang Q."/>
            <person name="Meng J."/>
        </authorList>
    </citation>
    <scope>NUCLEOTIDE SEQUENCE [LARGE SCALE GENOMIC DNA]</scope>
    <source>
        <strain evidence="1 2">WHSC-8</strain>
    </source>
</reference>
<protein>
    <submittedName>
        <fullName evidence="1">Uncharacterized protein</fullName>
    </submittedName>
</protein>
<name>A0A7U4LFA6_9SPHN</name>
<gene>
    <name evidence="1" type="ORF">TS85_11525</name>
</gene>
<dbReference type="AlphaFoldDB" id="A0A7U4LFA6"/>
<evidence type="ECO:0000313" key="1">
    <source>
        <dbReference type="EMBL" id="AJP72282.1"/>
    </source>
</evidence>
<organism evidence="1 2">
    <name type="scientific">Sphingomonas hengshuiensis</name>
    <dbReference type="NCBI Taxonomy" id="1609977"/>
    <lineage>
        <taxon>Bacteria</taxon>
        <taxon>Pseudomonadati</taxon>
        <taxon>Pseudomonadota</taxon>
        <taxon>Alphaproteobacteria</taxon>
        <taxon>Sphingomonadales</taxon>
        <taxon>Sphingomonadaceae</taxon>
        <taxon>Sphingomonas</taxon>
    </lineage>
</organism>
<evidence type="ECO:0000313" key="2">
    <source>
        <dbReference type="Proteomes" id="UP000032300"/>
    </source>
</evidence>
<dbReference type="KEGG" id="sphi:TS85_11525"/>
<accession>A0A7U4LFA6</accession>
<dbReference type="RefSeq" id="WP_044332274.1">
    <property type="nucleotide sequence ID" value="NZ_CP010836.1"/>
</dbReference>
<keyword evidence="2" id="KW-1185">Reference proteome</keyword>
<dbReference type="Proteomes" id="UP000032300">
    <property type="component" value="Chromosome"/>
</dbReference>
<reference evidence="1 2" key="1">
    <citation type="journal article" date="2015" name="Int. J. Syst. Evol. Microbiol.">
        <title>Sphingomonas hengshuiensis sp. nov., isolated from lake wetland.</title>
        <authorList>
            <person name="Wei S."/>
            <person name="Wang T."/>
            <person name="Liu H."/>
            <person name="Zhang C."/>
            <person name="Guo J."/>
            <person name="Wang Q."/>
            <person name="Liang K."/>
            <person name="Zhang Z."/>
        </authorList>
    </citation>
    <scope>NUCLEOTIDE SEQUENCE [LARGE SCALE GENOMIC DNA]</scope>
    <source>
        <strain evidence="1 2">WHSC-8</strain>
    </source>
</reference>